<comment type="similarity">
    <text evidence="10">Belongs to the peroxiredoxin family. BCP/PrxQ subfamily.</text>
</comment>
<keyword evidence="6 14" id="KW-0560">Oxidoreductase</keyword>
<evidence type="ECO:0000256" key="2">
    <source>
        <dbReference type="ARBA" id="ARBA00011245"/>
    </source>
</evidence>
<organism evidence="14 15">
    <name type="scientific">Tistrella arctica</name>
    <dbReference type="NCBI Taxonomy" id="3133430"/>
    <lineage>
        <taxon>Bacteria</taxon>
        <taxon>Pseudomonadati</taxon>
        <taxon>Pseudomonadota</taxon>
        <taxon>Alphaproteobacteria</taxon>
        <taxon>Geminicoccales</taxon>
        <taxon>Geminicoccaceae</taxon>
        <taxon>Tistrella</taxon>
    </lineage>
</organism>
<keyword evidence="5" id="KW-0049">Antioxidant</keyword>
<comment type="function">
    <text evidence="1">Thiol-specific peroxidase that catalyzes the reduction of hydrogen peroxide and organic hydroperoxides to water and alcohols, respectively. Plays a role in cell protection against oxidative stress by detoxifying peroxides and as sensor of hydrogen peroxide-mediated signaling events.</text>
</comment>
<dbReference type="RefSeq" id="WP_345938210.1">
    <property type="nucleotide sequence ID" value="NZ_JBBKTW010000008.1"/>
</dbReference>
<evidence type="ECO:0000313" key="14">
    <source>
        <dbReference type="EMBL" id="MEN2990803.1"/>
    </source>
</evidence>
<comment type="subunit">
    <text evidence="2">Monomer.</text>
</comment>
<dbReference type="InterPro" id="IPR036249">
    <property type="entry name" value="Thioredoxin-like_sf"/>
</dbReference>
<evidence type="ECO:0000256" key="10">
    <source>
        <dbReference type="ARBA" id="ARBA00038489"/>
    </source>
</evidence>
<keyword evidence="4 14" id="KW-0575">Peroxidase</keyword>
<keyword evidence="8" id="KW-0676">Redox-active center</keyword>
<evidence type="ECO:0000256" key="3">
    <source>
        <dbReference type="ARBA" id="ARBA00013017"/>
    </source>
</evidence>
<proteinExistence type="inferred from homology"/>
<dbReference type="PANTHER" id="PTHR42801:SF4">
    <property type="entry name" value="AHPC_TSA FAMILY PROTEIN"/>
    <property type="match status" value="1"/>
</dbReference>
<protein>
    <recommendedName>
        <fullName evidence="3">thioredoxin-dependent peroxiredoxin</fullName>
        <ecNumber evidence="3">1.11.1.24</ecNumber>
    </recommendedName>
    <alternativeName>
        <fullName evidence="9">Thioredoxin peroxidase</fullName>
    </alternativeName>
    <alternativeName>
        <fullName evidence="11">Thioredoxin-dependent peroxiredoxin Bcp</fullName>
    </alternativeName>
</protein>
<evidence type="ECO:0000256" key="12">
    <source>
        <dbReference type="ARBA" id="ARBA00049091"/>
    </source>
</evidence>
<dbReference type="SUPFAM" id="SSF52833">
    <property type="entry name" value="Thioredoxin-like"/>
    <property type="match status" value="1"/>
</dbReference>
<comment type="catalytic activity">
    <reaction evidence="12">
        <text>a hydroperoxide + [thioredoxin]-dithiol = an alcohol + [thioredoxin]-disulfide + H2O</text>
        <dbReference type="Rhea" id="RHEA:62620"/>
        <dbReference type="Rhea" id="RHEA-COMP:10698"/>
        <dbReference type="Rhea" id="RHEA-COMP:10700"/>
        <dbReference type="ChEBI" id="CHEBI:15377"/>
        <dbReference type="ChEBI" id="CHEBI:29950"/>
        <dbReference type="ChEBI" id="CHEBI:30879"/>
        <dbReference type="ChEBI" id="CHEBI:35924"/>
        <dbReference type="ChEBI" id="CHEBI:50058"/>
        <dbReference type="EC" id="1.11.1.24"/>
    </reaction>
</comment>
<dbReference type="Gene3D" id="3.40.30.10">
    <property type="entry name" value="Glutaredoxin"/>
    <property type="match status" value="1"/>
</dbReference>
<accession>A0ABU9YPR0</accession>
<dbReference type="InterPro" id="IPR050924">
    <property type="entry name" value="Peroxiredoxin_BCP/PrxQ"/>
</dbReference>
<dbReference type="GO" id="GO:0140824">
    <property type="term" value="F:thioredoxin-dependent peroxiredoxin activity"/>
    <property type="evidence" value="ECO:0007669"/>
    <property type="project" value="UniProtKB-EC"/>
</dbReference>
<evidence type="ECO:0000256" key="1">
    <source>
        <dbReference type="ARBA" id="ARBA00003330"/>
    </source>
</evidence>
<feature type="domain" description="Thioredoxin" evidence="13">
    <location>
        <begin position="2"/>
        <end position="153"/>
    </location>
</feature>
<sequence length="153" mass="16685">MIEEGAKAPAFTMPTDGGGEISLAALKGKRVVLYFYPRDDTPGCTKEACAFRDMHPDLQSLDAVVIGVSKDTTASHDKFKAKYELPFTLAADTDGAVCEAYGVWVEKNMYGRKSMGIERATVLIDETGTIRRIWRKVKVDGHAEAVKAAIEAL</sequence>
<keyword evidence="7" id="KW-1015">Disulfide bond</keyword>
<name>A0ABU9YPR0_9PROT</name>
<dbReference type="Proteomes" id="UP001413721">
    <property type="component" value="Unassembled WGS sequence"/>
</dbReference>
<comment type="caution">
    <text evidence="14">The sequence shown here is derived from an EMBL/GenBank/DDBJ whole genome shotgun (WGS) entry which is preliminary data.</text>
</comment>
<evidence type="ECO:0000256" key="11">
    <source>
        <dbReference type="ARBA" id="ARBA00042639"/>
    </source>
</evidence>
<evidence type="ECO:0000256" key="8">
    <source>
        <dbReference type="ARBA" id="ARBA00023284"/>
    </source>
</evidence>
<dbReference type="PROSITE" id="PS51352">
    <property type="entry name" value="THIOREDOXIN_2"/>
    <property type="match status" value="1"/>
</dbReference>
<dbReference type="EMBL" id="JBBKTW010000008">
    <property type="protein sequence ID" value="MEN2990803.1"/>
    <property type="molecule type" value="Genomic_DNA"/>
</dbReference>
<evidence type="ECO:0000313" key="15">
    <source>
        <dbReference type="Proteomes" id="UP001413721"/>
    </source>
</evidence>
<evidence type="ECO:0000259" key="13">
    <source>
        <dbReference type="PROSITE" id="PS51352"/>
    </source>
</evidence>
<dbReference type="PANTHER" id="PTHR42801">
    <property type="entry name" value="THIOREDOXIN-DEPENDENT PEROXIDE REDUCTASE"/>
    <property type="match status" value="1"/>
</dbReference>
<evidence type="ECO:0000256" key="6">
    <source>
        <dbReference type="ARBA" id="ARBA00023002"/>
    </source>
</evidence>
<dbReference type="PIRSF" id="PIRSF000239">
    <property type="entry name" value="AHPC"/>
    <property type="match status" value="1"/>
</dbReference>
<dbReference type="Pfam" id="PF00578">
    <property type="entry name" value="AhpC-TSA"/>
    <property type="match status" value="1"/>
</dbReference>
<keyword evidence="15" id="KW-1185">Reference proteome</keyword>
<dbReference type="CDD" id="cd03017">
    <property type="entry name" value="PRX_BCP"/>
    <property type="match status" value="1"/>
</dbReference>
<dbReference type="InterPro" id="IPR013766">
    <property type="entry name" value="Thioredoxin_domain"/>
</dbReference>
<dbReference type="InterPro" id="IPR000866">
    <property type="entry name" value="AhpC/TSA"/>
</dbReference>
<evidence type="ECO:0000256" key="5">
    <source>
        <dbReference type="ARBA" id="ARBA00022862"/>
    </source>
</evidence>
<gene>
    <name evidence="14" type="primary">bcp</name>
    <name evidence="14" type="ORF">WG926_20985</name>
</gene>
<dbReference type="NCBIfam" id="NF006960">
    <property type="entry name" value="PRK09437.1"/>
    <property type="match status" value="1"/>
</dbReference>
<dbReference type="InterPro" id="IPR024706">
    <property type="entry name" value="Peroxiredoxin_AhpC-typ"/>
</dbReference>
<evidence type="ECO:0000256" key="9">
    <source>
        <dbReference type="ARBA" id="ARBA00032824"/>
    </source>
</evidence>
<evidence type="ECO:0000256" key="7">
    <source>
        <dbReference type="ARBA" id="ARBA00023157"/>
    </source>
</evidence>
<reference evidence="14 15" key="1">
    <citation type="submission" date="2024-03" db="EMBL/GenBank/DDBJ databases">
        <title>High-quality draft genome sequencing of Tistrella sp. BH-R2-4.</title>
        <authorList>
            <person name="Dong C."/>
        </authorList>
    </citation>
    <scope>NUCLEOTIDE SEQUENCE [LARGE SCALE GENOMIC DNA]</scope>
    <source>
        <strain evidence="14 15">BH-R2-4</strain>
    </source>
</reference>
<dbReference type="EC" id="1.11.1.24" evidence="3"/>
<evidence type="ECO:0000256" key="4">
    <source>
        <dbReference type="ARBA" id="ARBA00022559"/>
    </source>
</evidence>